<dbReference type="AlphaFoldDB" id="A0AAV1QJA0"/>
<dbReference type="GO" id="GO:0033897">
    <property type="term" value="F:ribonuclease T2 activity"/>
    <property type="evidence" value="ECO:0007669"/>
    <property type="project" value="InterPro"/>
</dbReference>
<dbReference type="GO" id="GO:0003723">
    <property type="term" value="F:RNA binding"/>
    <property type="evidence" value="ECO:0007669"/>
    <property type="project" value="InterPro"/>
</dbReference>
<evidence type="ECO:0000256" key="2">
    <source>
        <dbReference type="RuleBase" id="RU004328"/>
    </source>
</evidence>
<comment type="caution">
    <text evidence="3">The sequence shown here is derived from an EMBL/GenBank/DDBJ whole genome shotgun (WGS) entry which is preliminary data.</text>
</comment>
<keyword evidence="4" id="KW-1185">Reference proteome</keyword>
<dbReference type="Gene3D" id="3.90.730.10">
    <property type="entry name" value="Ribonuclease T2-like"/>
    <property type="match status" value="1"/>
</dbReference>
<evidence type="ECO:0000256" key="1">
    <source>
        <dbReference type="ARBA" id="ARBA00007469"/>
    </source>
</evidence>
<dbReference type="InterPro" id="IPR001568">
    <property type="entry name" value="RNase_T2-like"/>
</dbReference>
<protein>
    <submittedName>
        <fullName evidence="3">Ribonuclease T2-like</fullName>
    </submittedName>
</protein>
<dbReference type="InterPro" id="IPR036430">
    <property type="entry name" value="RNase_T2-like_sf"/>
</dbReference>
<proteinExistence type="inferred from homology"/>
<sequence>MRCCDCWRMFQSDVQELKDELDEHWPSLVKKRSSFMFWKEEWEKHGACAACVEGMNSPLRYFQICLKLRAQFDFHKLRRCAASWLLFWATDMRSSVSQTMRVVRSGFR</sequence>
<gene>
    <name evidence="3" type="ORF">FSCOSCO3_A029773</name>
</gene>
<accession>A0AAV1QJA0</accession>
<organism evidence="3 4">
    <name type="scientific">Scomber scombrus</name>
    <name type="common">Atlantic mackerel</name>
    <name type="synonym">Scomber vernalis</name>
    <dbReference type="NCBI Taxonomy" id="13677"/>
    <lineage>
        <taxon>Eukaryota</taxon>
        <taxon>Metazoa</taxon>
        <taxon>Chordata</taxon>
        <taxon>Craniata</taxon>
        <taxon>Vertebrata</taxon>
        <taxon>Euteleostomi</taxon>
        <taxon>Actinopterygii</taxon>
        <taxon>Neopterygii</taxon>
        <taxon>Teleostei</taxon>
        <taxon>Neoteleostei</taxon>
        <taxon>Acanthomorphata</taxon>
        <taxon>Pelagiaria</taxon>
        <taxon>Scombriformes</taxon>
        <taxon>Scombridae</taxon>
        <taxon>Scomber</taxon>
    </lineage>
</organism>
<evidence type="ECO:0000313" key="3">
    <source>
        <dbReference type="EMBL" id="CAK6983634.1"/>
    </source>
</evidence>
<dbReference type="PANTHER" id="PTHR11240:SF85">
    <property type="entry name" value="RIBONUCLEASE T2"/>
    <property type="match status" value="1"/>
</dbReference>
<evidence type="ECO:0000313" key="4">
    <source>
        <dbReference type="Proteomes" id="UP001314229"/>
    </source>
</evidence>
<dbReference type="GO" id="GO:0005576">
    <property type="term" value="C:extracellular region"/>
    <property type="evidence" value="ECO:0007669"/>
    <property type="project" value="TreeGrafter"/>
</dbReference>
<dbReference type="GO" id="GO:0006401">
    <property type="term" value="P:RNA catabolic process"/>
    <property type="evidence" value="ECO:0007669"/>
    <property type="project" value="TreeGrafter"/>
</dbReference>
<comment type="similarity">
    <text evidence="1 2">Belongs to the RNase T2 family.</text>
</comment>
<reference evidence="3 4" key="1">
    <citation type="submission" date="2024-01" db="EMBL/GenBank/DDBJ databases">
        <authorList>
            <person name="Alioto T."/>
            <person name="Alioto T."/>
            <person name="Gomez Garrido J."/>
        </authorList>
    </citation>
    <scope>NUCLEOTIDE SEQUENCE [LARGE SCALE GENOMIC DNA]</scope>
</reference>
<dbReference type="EMBL" id="CAWUFR010001397">
    <property type="protein sequence ID" value="CAK6983634.1"/>
    <property type="molecule type" value="Genomic_DNA"/>
</dbReference>
<dbReference type="SUPFAM" id="SSF55895">
    <property type="entry name" value="Ribonuclease Rh-like"/>
    <property type="match status" value="1"/>
</dbReference>
<name>A0AAV1QJA0_SCOSC</name>
<dbReference type="Pfam" id="PF00445">
    <property type="entry name" value="Ribonuclease_T2"/>
    <property type="match status" value="1"/>
</dbReference>
<dbReference type="PANTHER" id="PTHR11240">
    <property type="entry name" value="RIBONUCLEASE T2"/>
    <property type="match status" value="1"/>
</dbReference>
<dbReference type="Proteomes" id="UP001314229">
    <property type="component" value="Unassembled WGS sequence"/>
</dbReference>